<dbReference type="Proteomes" id="UP000005447">
    <property type="component" value="Unassembled WGS sequence"/>
</dbReference>
<evidence type="ECO:0000259" key="11">
    <source>
        <dbReference type="PROSITE" id="PS50287"/>
    </source>
</evidence>
<feature type="domain" description="SRCR" evidence="11">
    <location>
        <begin position="158"/>
        <end position="258"/>
    </location>
</feature>
<dbReference type="GeneID" id="100726013"/>
<feature type="disulfide bond" evidence="9">
    <location>
        <begin position="227"/>
        <end position="237"/>
    </location>
</feature>
<evidence type="ECO:0000313" key="12">
    <source>
        <dbReference type="Ensembl" id="ENSCPOP00000032848.1"/>
    </source>
</evidence>
<evidence type="ECO:0000256" key="3">
    <source>
        <dbReference type="ARBA" id="ARBA00022729"/>
    </source>
</evidence>
<feature type="domain" description="SRCR" evidence="11">
    <location>
        <begin position="821"/>
        <end position="923"/>
    </location>
</feature>
<dbReference type="FunFam" id="3.10.250.10:FF:000016">
    <property type="entry name" value="Scavenger receptor cysteine-rich protein type 12"/>
    <property type="match status" value="1"/>
</dbReference>
<keyword evidence="7 9" id="KW-1015">Disulfide bond</keyword>
<name>A0A286Y5Q6_CAVPO</name>
<feature type="disulfide bond" evidence="9">
    <location>
        <begin position="502"/>
        <end position="566"/>
    </location>
</feature>
<feature type="disulfide bond" evidence="9">
    <location>
        <begin position="743"/>
        <end position="807"/>
    </location>
</feature>
<dbReference type="SMART" id="SM00202">
    <property type="entry name" value="SR"/>
    <property type="match status" value="8"/>
</dbReference>
<dbReference type="Pfam" id="PF00530">
    <property type="entry name" value="SRCR"/>
    <property type="match status" value="8"/>
</dbReference>
<dbReference type="PRINTS" id="PR00258">
    <property type="entry name" value="SPERACTRCPTR"/>
</dbReference>
<dbReference type="FunFam" id="3.10.250.10:FF:000009">
    <property type="entry name" value="WC1"/>
    <property type="match status" value="1"/>
</dbReference>
<keyword evidence="6 10" id="KW-0472">Membrane</keyword>
<feature type="disulfide bond" evidence="9">
    <location>
        <begin position="120"/>
        <end position="130"/>
    </location>
</feature>
<protein>
    <submittedName>
        <fullName evidence="12">CD163 molecule</fullName>
    </submittedName>
</protein>
<feature type="transmembrane region" description="Helical" evidence="10">
    <location>
        <begin position="21"/>
        <end position="40"/>
    </location>
</feature>
<feature type="disulfide bond" evidence="9">
    <location>
        <begin position="183"/>
        <end position="247"/>
    </location>
</feature>
<dbReference type="Bgee" id="ENSCPOG00000005274">
    <property type="expression patterns" value="Expressed in zone of skin and 5 other cell types or tissues"/>
</dbReference>
<feature type="disulfide bond" evidence="9">
    <location>
        <begin position="442"/>
        <end position="452"/>
    </location>
</feature>
<feature type="disulfide bond" evidence="9">
    <location>
        <begin position="304"/>
        <end position="365"/>
    </location>
</feature>
<feature type="disulfide bond" evidence="9">
    <location>
        <begin position="607"/>
        <end position="671"/>
    </location>
</feature>
<evidence type="ECO:0000256" key="5">
    <source>
        <dbReference type="ARBA" id="ARBA00022989"/>
    </source>
</evidence>
<evidence type="ECO:0000256" key="10">
    <source>
        <dbReference type="SAM" id="Phobius"/>
    </source>
</evidence>
<reference evidence="13" key="1">
    <citation type="journal article" date="2011" name="Nature">
        <title>A high-resolution map of human evolutionary constraint using 29 mammals.</title>
        <authorList>
            <person name="Lindblad-Toh K."/>
            <person name="Garber M."/>
            <person name="Zuk O."/>
            <person name="Lin M.F."/>
            <person name="Parker B.J."/>
            <person name="Washietl S."/>
            <person name="Kheradpour P."/>
            <person name="Ernst J."/>
            <person name="Jordan G."/>
            <person name="Mauceli E."/>
            <person name="Ward L.D."/>
            <person name="Lowe C.B."/>
            <person name="Holloway A.K."/>
            <person name="Clamp M."/>
            <person name="Gnerre S."/>
            <person name="Alfoldi J."/>
            <person name="Beal K."/>
            <person name="Chang J."/>
            <person name="Clawson H."/>
            <person name="Cuff J."/>
            <person name="Di Palma F."/>
            <person name="Fitzgerald S."/>
            <person name="Flicek P."/>
            <person name="Guttman M."/>
            <person name="Hubisz M.J."/>
            <person name="Jaffe D.B."/>
            <person name="Jungreis I."/>
            <person name="Kent W.J."/>
            <person name="Kostka D."/>
            <person name="Lara M."/>
            <person name="Martins A.L."/>
            <person name="Massingham T."/>
            <person name="Moltke I."/>
            <person name="Raney B.J."/>
            <person name="Rasmussen M.D."/>
            <person name="Robinson J."/>
            <person name="Stark A."/>
            <person name="Vilella A.J."/>
            <person name="Wen J."/>
            <person name="Xie X."/>
            <person name="Zody M.C."/>
            <person name="Baldwin J."/>
            <person name="Bloom T."/>
            <person name="Chin C.W."/>
            <person name="Heiman D."/>
            <person name="Nicol R."/>
            <person name="Nusbaum C."/>
            <person name="Young S."/>
            <person name="Wilkinson J."/>
            <person name="Worley K.C."/>
            <person name="Kovar C.L."/>
            <person name="Muzny D.M."/>
            <person name="Gibbs R.A."/>
            <person name="Cree A."/>
            <person name="Dihn H.H."/>
            <person name="Fowler G."/>
            <person name="Jhangiani S."/>
            <person name="Joshi V."/>
            <person name="Lee S."/>
            <person name="Lewis L.R."/>
            <person name="Nazareth L.V."/>
            <person name="Okwuonu G."/>
            <person name="Santibanez J."/>
            <person name="Warren W.C."/>
            <person name="Mardis E.R."/>
            <person name="Weinstock G.M."/>
            <person name="Wilson R.K."/>
            <person name="Delehaunty K."/>
            <person name="Dooling D."/>
            <person name="Fronik C."/>
            <person name="Fulton L."/>
            <person name="Fulton B."/>
            <person name="Graves T."/>
            <person name="Minx P."/>
            <person name="Sodergren E."/>
            <person name="Birney E."/>
            <person name="Margulies E.H."/>
            <person name="Herrero J."/>
            <person name="Green E.D."/>
            <person name="Haussler D."/>
            <person name="Siepel A."/>
            <person name="Goldman N."/>
            <person name="Pollard K.S."/>
            <person name="Pedersen J.S."/>
            <person name="Lander E.S."/>
            <person name="Kellis M."/>
        </authorList>
    </citation>
    <scope>NUCLEOTIDE SEQUENCE [LARGE SCALE GENOMIC DNA]</scope>
    <source>
        <strain evidence="13">2N</strain>
    </source>
</reference>
<dbReference type="GO" id="GO:0005737">
    <property type="term" value="C:cytoplasm"/>
    <property type="evidence" value="ECO:0007669"/>
    <property type="project" value="UniProtKB-ARBA"/>
</dbReference>
<comment type="caution">
    <text evidence="9">Lacks conserved residue(s) required for the propagation of feature annotation.</text>
</comment>
<evidence type="ECO:0000256" key="6">
    <source>
        <dbReference type="ARBA" id="ARBA00023136"/>
    </source>
</evidence>
<keyword evidence="2 10" id="KW-0812">Transmembrane</keyword>
<feature type="domain" description="SRCR" evidence="11">
    <location>
        <begin position="51"/>
        <end position="151"/>
    </location>
</feature>
<feature type="disulfide bond" evidence="9">
    <location>
        <begin position="787"/>
        <end position="797"/>
    </location>
</feature>
<evidence type="ECO:0000256" key="1">
    <source>
        <dbReference type="ARBA" id="ARBA00004167"/>
    </source>
</evidence>
<reference evidence="12" key="3">
    <citation type="submission" date="2025-09" db="UniProtKB">
        <authorList>
            <consortium name="Ensembl"/>
        </authorList>
    </citation>
    <scope>IDENTIFICATION</scope>
    <source>
        <strain evidence="12">2N</strain>
    </source>
</reference>
<feature type="disulfide bond" evidence="9">
    <location>
        <begin position="756"/>
        <end position="817"/>
    </location>
</feature>
<feature type="disulfide bond" evidence="9">
    <location>
        <begin position="196"/>
        <end position="257"/>
    </location>
</feature>
<feature type="disulfide bond" evidence="9">
    <location>
        <begin position="291"/>
        <end position="355"/>
    </location>
</feature>
<evidence type="ECO:0000256" key="2">
    <source>
        <dbReference type="ARBA" id="ARBA00022692"/>
    </source>
</evidence>
<gene>
    <name evidence="12" type="primary">CD163</name>
</gene>
<feature type="domain" description="SRCR" evidence="11">
    <location>
        <begin position="265"/>
        <end position="366"/>
    </location>
</feature>
<keyword evidence="8" id="KW-0325">Glycoprotein</keyword>
<dbReference type="Gene3D" id="3.10.250.10">
    <property type="entry name" value="SRCR-like domain"/>
    <property type="match status" value="8"/>
</dbReference>
<feature type="domain" description="SRCR" evidence="11">
    <location>
        <begin position="582"/>
        <end position="682"/>
    </location>
</feature>
<feature type="disulfide bond" evidence="9">
    <location>
        <begin position="620"/>
        <end position="681"/>
    </location>
</feature>
<dbReference type="EMBL" id="AAKN02030733">
    <property type="status" value="NOT_ANNOTATED_CDS"/>
    <property type="molecule type" value="Genomic_DNA"/>
</dbReference>
<evidence type="ECO:0000256" key="7">
    <source>
        <dbReference type="ARBA" id="ARBA00023157"/>
    </source>
</evidence>
<dbReference type="FunFam" id="3.10.250.10:FF:000002">
    <property type="entry name" value="Scavenger receptor cysteine-rich type 1 protein M130"/>
    <property type="match status" value="3"/>
</dbReference>
<reference evidence="12" key="2">
    <citation type="submission" date="2025-08" db="UniProtKB">
        <authorList>
            <consortium name="Ensembl"/>
        </authorList>
    </citation>
    <scope>IDENTIFICATION</scope>
    <source>
        <strain evidence="12">2N</strain>
    </source>
</reference>
<dbReference type="GO" id="GO:0009897">
    <property type="term" value="C:external side of plasma membrane"/>
    <property type="evidence" value="ECO:0007669"/>
    <property type="project" value="TreeGrafter"/>
</dbReference>
<dbReference type="PANTHER" id="PTHR19331">
    <property type="entry name" value="SCAVENGER RECEPTOR DOMAIN-CONTAINING"/>
    <property type="match status" value="1"/>
</dbReference>
<keyword evidence="13" id="KW-1185">Reference proteome</keyword>
<dbReference type="SUPFAM" id="SSF56487">
    <property type="entry name" value="SRCR-like"/>
    <property type="match status" value="8"/>
</dbReference>
<feature type="disulfide bond" evidence="9">
    <location>
        <begin position="76"/>
        <end position="140"/>
    </location>
</feature>
<dbReference type="Ensembl" id="ENSCPOT00000037549.1">
    <property type="protein sequence ID" value="ENSCPOP00000032848.1"/>
    <property type="gene ID" value="ENSCPOG00000005274.4"/>
</dbReference>
<evidence type="ECO:0000256" key="4">
    <source>
        <dbReference type="ARBA" id="ARBA00022737"/>
    </source>
</evidence>
<evidence type="ECO:0000256" key="9">
    <source>
        <dbReference type="PROSITE-ProRule" id="PRU00196"/>
    </source>
</evidence>
<dbReference type="PROSITE" id="PS00420">
    <property type="entry name" value="SRCR_1"/>
    <property type="match status" value="2"/>
</dbReference>
<keyword evidence="5 10" id="KW-1133">Transmembrane helix</keyword>
<keyword evidence="4" id="KW-0677">Repeat</keyword>
<feature type="domain" description="SRCR" evidence="11">
    <location>
        <begin position="718"/>
        <end position="818"/>
    </location>
</feature>
<feature type="domain" description="SRCR" evidence="11">
    <location>
        <begin position="477"/>
        <end position="577"/>
    </location>
</feature>
<dbReference type="RefSeq" id="XP_063094197.1">
    <property type="nucleotide sequence ID" value="XM_063238127.1"/>
</dbReference>
<dbReference type="PROSITE" id="PS50287">
    <property type="entry name" value="SRCR_2"/>
    <property type="match status" value="8"/>
</dbReference>
<feature type="disulfide bond" evidence="9">
    <location>
        <begin position="892"/>
        <end position="902"/>
    </location>
</feature>
<organism evidence="12 13">
    <name type="scientific">Cavia porcellus</name>
    <name type="common">Guinea pig</name>
    <dbReference type="NCBI Taxonomy" id="10141"/>
    <lineage>
        <taxon>Eukaryota</taxon>
        <taxon>Metazoa</taxon>
        <taxon>Chordata</taxon>
        <taxon>Craniata</taxon>
        <taxon>Vertebrata</taxon>
        <taxon>Euteleostomi</taxon>
        <taxon>Mammalia</taxon>
        <taxon>Eutheria</taxon>
        <taxon>Euarchontoglires</taxon>
        <taxon>Glires</taxon>
        <taxon>Rodentia</taxon>
        <taxon>Hystricomorpha</taxon>
        <taxon>Caviidae</taxon>
        <taxon>Cavia</taxon>
    </lineage>
</organism>
<feature type="disulfide bond" evidence="9">
    <location>
        <begin position="546"/>
        <end position="556"/>
    </location>
</feature>
<dbReference type="PANTHER" id="PTHR19331:SF441">
    <property type="entry name" value="SCAVENGER RECEPTOR CYSTEINE-RICH TYPE 1 PROTEIN M130"/>
    <property type="match status" value="1"/>
</dbReference>
<dbReference type="VEuPathDB" id="HostDB:ENSCPOG00000005274"/>
<feature type="disulfide bond" evidence="9">
    <location>
        <begin position="398"/>
        <end position="462"/>
    </location>
</feature>
<sequence length="1015" mass="110718">MDKLRIIFLEDSGSLDFTRRLARLSLFTTAVILLLSASFIPSSLGGTEKELRLVDGENRCSGRVEIKVQEEWGTVCNHGWGMEEVAVVCSQLRCPTLVTATGWTNSSGGAGRIWMDHVSCRGNESALWDCNHSGWGKANCTHQQDAGVTCSDGSELEMRLVNGRGRCSGRLEIKFQGRWGTVCDDHFYMEDASVVCNQLQCQTAVGFAGSTKFGSGSGPIWLDDLECHGNESTLWSCKHNGWGKNNCGHSEDVGVICLEGADMGMRLVDGGVTNCSGRLEVKFQGEWGTVCEHHWDIEDAAVVCKQLGCPTTVIAMGRINASEGSGNIWLDRVACKGHESALWYCGHEEWGKHFCNHHEDVGVTCSDGSDLELRLIGGGSRCAGVVEVEIQKIVGKVCNRVWTLQEADIACKQLGCGSAVETSSIMYSKTKPSKVWLEVVNCNGNETSLWDCKNSQWSEETCSYGEAKVTCSAHREPRLVDGNMPCSGRVEVKHADKWGSVCDSDFSLEAASVLCRELQCGSVISILGGAYFGEGKGQIWTEEFQCKGSESHLSLCPLAPRQDGTCDHSREVGVICSRYTEIRLVDGKSSCEGRVELKVLGVWGSLCSSHWSMEDAHVLCQQLKCGVALSTPEGAHFGRGNGLVWRHTFHCKGTEEHMGDCPLTALGASLCSESQVASVICSGNQSQRLWPCNASSPEPTVSSIPPESAVTCLENSQVRLVNGNSHCAGRVEIYHEGSWGTICDDSWDLGDAHVVCRQLGCGVAINATGSAHFGEGTGPIWLDEIQCNGKEKHIWQCRSHGWGQHNCRHKEDAGVICSDKIRLKDQGKPAHCSGRVEVWHRGSWGTVCDDSWDLNDAQVVCRQLGCGEAVKALKEAAFGQGTGPIWLSQVKCRGNESSLWDCPAKQWGYSDCGHKEDAAVQCLPGTSESMPSGHKSLVVLVIFGVILLALLIGFLTWILKKRQIQRLTVFSRGEHFVHHIRYEEMNSRQKIDDLDLHASSEKQATLSHSDENGTL</sequence>
<dbReference type="InterPro" id="IPR036772">
    <property type="entry name" value="SRCR-like_dom_sf"/>
</dbReference>
<dbReference type="AlphaFoldDB" id="A0A286Y5Q6"/>
<accession>A0A286Y5Q6</accession>
<evidence type="ECO:0000256" key="8">
    <source>
        <dbReference type="ARBA" id="ARBA00023180"/>
    </source>
</evidence>
<feature type="disulfide bond" evidence="9">
    <location>
        <begin position="89"/>
        <end position="150"/>
    </location>
</feature>
<feature type="disulfide bond" evidence="9">
    <location>
        <begin position="515"/>
        <end position="576"/>
    </location>
</feature>
<feature type="domain" description="SRCR" evidence="11">
    <location>
        <begin position="373"/>
        <end position="472"/>
    </location>
</feature>
<proteinExistence type="predicted"/>
<dbReference type="InterPro" id="IPR001190">
    <property type="entry name" value="SRCR"/>
</dbReference>
<feature type="disulfide bond" evidence="9">
    <location>
        <begin position="651"/>
        <end position="661"/>
    </location>
</feature>
<dbReference type="GeneTree" id="ENSGT00940000155987"/>
<keyword evidence="3" id="KW-0732">Signal</keyword>
<dbReference type="FunFam" id="3.10.250.10:FF:000006">
    <property type="entry name" value="neurotrypsin isoform X2"/>
    <property type="match status" value="1"/>
</dbReference>
<evidence type="ECO:0000313" key="13">
    <source>
        <dbReference type="Proteomes" id="UP000005447"/>
    </source>
</evidence>
<feature type="disulfide bond" evidence="9">
    <location>
        <begin position="861"/>
        <end position="922"/>
    </location>
</feature>
<feature type="disulfide bond" evidence="9">
    <location>
        <begin position="335"/>
        <end position="345"/>
    </location>
</feature>
<feature type="transmembrane region" description="Helical" evidence="10">
    <location>
        <begin position="937"/>
        <end position="959"/>
    </location>
</feature>
<dbReference type="FunFam" id="3.10.250.10:FF:000004">
    <property type="entry name" value="Scavenger receptor cysteine-rich type 1 protein M130"/>
    <property type="match status" value="2"/>
</dbReference>
<comment type="subcellular location">
    <subcellularLocation>
        <location evidence="1">Membrane</location>
        <topology evidence="1">Single-pass membrane protein</topology>
    </subcellularLocation>
</comment>
<feature type="disulfide bond" evidence="9">
    <location>
        <begin position="848"/>
        <end position="912"/>
    </location>
</feature>